<evidence type="ECO:0000313" key="2">
    <source>
        <dbReference type="EMBL" id="SMO34881.1"/>
    </source>
</evidence>
<dbReference type="InterPro" id="IPR011009">
    <property type="entry name" value="Kinase-like_dom_sf"/>
</dbReference>
<dbReference type="InterPro" id="IPR052396">
    <property type="entry name" value="Meiotic_Drive_Suppr_Kinase"/>
</dbReference>
<keyword evidence="2" id="KW-0808">Transferase</keyword>
<dbReference type="Gene3D" id="3.30.200.20">
    <property type="entry name" value="Phosphorylase Kinase, domain 1"/>
    <property type="match status" value="1"/>
</dbReference>
<dbReference type="PROSITE" id="PS50011">
    <property type="entry name" value="PROTEIN_KINASE_DOM"/>
    <property type="match status" value="1"/>
</dbReference>
<dbReference type="Proteomes" id="UP000317315">
    <property type="component" value="Unassembled WGS sequence"/>
</dbReference>
<proteinExistence type="predicted"/>
<evidence type="ECO:0000313" key="3">
    <source>
        <dbReference type="Proteomes" id="UP000317315"/>
    </source>
</evidence>
<dbReference type="SUPFAM" id="SSF56112">
    <property type="entry name" value="Protein kinase-like (PK-like)"/>
    <property type="match status" value="1"/>
</dbReference>
<dbReference type="GO" id="GO:0005524">
    <property type="term" value="F:ATP binding"/>
    <property type="evidence" value="ECO:0007669"/>
    <property type="project" value="InterPro"/>
</dbReference>
<keyword evidence="2" id="KW-0723">Serine/threonine-protein kinase</keyword>
<dbReference type="PANTHER" id="PTHR37171:SF1">
    <property type="entry name" value="SERINE_THREONINE-PROTEIN KINASE YRZF-RELATED"/>
    <property type="match status" value="1"/>
</dbReference>
<gene>
    <name evidence="2" type="ORF">SAMN06269117_1022</name>
</gene>
<dbReference type="GO" id="GO:0004674">
    <property type="term" value="F:protein serine/threonine kinase activity"/>
    <property type="evidence" value="ECO:0007669"/>
    <property type="project" value="UniProtKB-KW"/>
</dbReference>
<keyword evidence="3" id="KW-1185">Reference proteome</keyword>
<dbReference type="PANTHER" id="PTHR37171">
    <property type="entry name" value="SERINE/THREONINE-PROTEIN KINASE YRZF-RELATED"/>
    <property type="match status" value="1"/>
</dbReference>
<dbReference type="Gene3D" id="1.10.510.10">
    <property type="entry name" value="Transferase(Phosphotransferase) domain 1"/>
    <property type="match status" value="1"/>
</dbReference>
<feature type="domain" description="Protein kinase" evidence="1">
    <location>
        <begin position="34"/>
        <end position="233"/>
    </location>
</feature>
<dbReference type="OrthoDB" id="12921at2"/>
<reference evidence="2 3" key="1">
    <citation type="submission" date="2017-05" db="EMBL/GenBank/DDBJ databases">
        <authorList>
            <person name="Varghese N."/>
            <person name="Submissions S."/>
        </authorList>
    </citation>
    <scope>NUCLEOTIDE SEQUENCE [LARGE SCALE GENOMIC DNA]</scope>
    <source>
        <strain evidence="2 3">DSM 16304</strain>
    </source>
</reference>
<evidence type="ECO:0000259" key="1">
    <source>
        <dbReference type="PROSITE" id="PS50011"/>
    </source>
</evidence>
<organism evidence="2 3">
    <name type="scientific">Balnearium lithotrophicum</name>
    <dbReference type="NCBI Taxonomy" id="223788"/>
    <lineage>
        <taxon>Bacteria</taxon>
        <taxon>Pseudomonadati</taxon>
        <taxon>Aquificota</taxon>
        <taxon>Aquificia</taxon>
        <taxon>Desulfurobacteriales</taxon>
        <taxon>Desulfurobacteriaceae</taxon>
        <taxon>Balnearium</taxon>
    </lineage>
</organism>
<dbReference type="EMBL" id="FXTM01000002">
    <property type="protein sequence ID" value="SMO34881.1"/>
    <property type="molecule type" value="Genomic_DNA"/>
</dbReference>
<dbReference type="InterPro" id="IPR000719">
    <property type="entry name" value="Prot_kinase_dom"/>
</dbReference>
<accession>A0A521AJD8</accession>
<keyword evidence="2" id="KW-0418">Kinase</keyword>
<sequence>MEYRNSQLFKLLDYPRGDTSSGRKLFEEISKLGLKELSFVSKGYRGVVFKGNWNGIPVAVKVPRSDSKKKNVVEKECEILKYLDEKLNEKNPAPKPYFCGNRFIVMEWIEGLPFKEAFKRFGKEVVLKALESVYLLDETKVEHSEIKGEKHLIFDGRIRIIDFESAKFKDKPRNLLQFVGYHLLRSTELLNMLKIDKEKLLELLELYKENPSKVFPEIVSFLLKFRKKVDTLK</sequence>
<dbReference type="AlphaFoldDB" id="A0A521AJD8"/>
<name>A0A521AJD8_9BACT</name>
<protein>
    <submittedName>
        <fullName evidence="2">Putative serine/threonine protein kinase</fullName>
    </submittedName>
</protein>